<dbReference type="Proteomes" id="UP000611500">
    <property type="component" value="Unassembled WGS sequence"/>
</dbReference>
<comment type="function">
    <text evidence="3">Flagellin is the subunit protein which polymerizes to form the filaments of bacterial flagella.</text>
</comment>
<evidence type="ECO:0000259" key="5">
    <source>
        <dbReference type="Pfam" id="PF00700"/>
    </source>
</evidence>
<evidence type="ECO:0000256" key="1">
    <source>
        <dbReference type="ARBA" id="ARBA00005709"/>
    </source>
</evidence>
<evidence type="ECO:0000313" key="6">
    <source>
        <dbReference type="EMBL" id="GHG85467.1"/>
    </source>
</evidence>
<comment type="subcellular location">
    <subcellularLocation>
        <location evidence="3">Secreted</location>
    </subcellularLocation>
    <subcellularLocation>
        <location evidence="3">Bacterial flagellum</location>
    </subcellularLocation>
</comment>
<dbReference type="PANTHER" id="PTHR42792:SF1">
    <property type="entry name" value="FLAGELLAR HOOK-ASSOCIATED PROTEIN 3"/>
    <property type="match status" value="1"/>
</dbReference>
<dbReference type="GO" id="GO:0009288">
    <property type="term" value="C:bacterial-type flagellum"/>
    <property type="evidence" value="ECO:0007669"/>
    <property type="project" value="UniProtKB-SubCell"/>
</dbReference>
<comment type="caution">
    <text evidence="6">The sequence shown here is derived from an EMBL/GenBank/DDBJ whole genome shotgun (WGS) entry which is preliminary data.</text>
</comment>
<evidence type="ECO:0000259" key="4">
    <source>
        <dbReference type="Pfam" id="PF00669"/>
    </source>
</evidence>
<dbReference type="Pfam" id="PF00669">
    <property type="entry name" value="Flagellin_N"/>
    <property type="match status" value="1"/>
</dbReference>
<keyword evidence="6" id="KW-0969">Cilium</keyword>
<dbReference type="InterPro" id="IPR001029">
    <property type="entry name" value="Flagellin_N"/>
</dbReference>
<keyword evidence="6" id="KW-0282">Flagellum</keyword>
<dbReference type="AlphaFoldDB" id="A0A8J3MCP5"/>
<dbReference type="InterPro" id="IPR001492">
    <property type="entry name" value="Flagellin"/>
</dbReference>
<dbReference type="GO" id="GO:0005576">
    <property type="term" value="C:extracellular region"/>
    <property type="evidence" value="ECO:0007669"/>
    <property type="project" value="UniProtKB-SubCell"/>
</dbReference>
<dbReference type="GO" id="GO:0005198">
    <property type="term" value="F:structural molecule activity"/>
    <property type="evidence" value="ECO:0007669"/>
    <property type="project" value="UniProtKB-UniRule"/>
</dbReference>
<comment type="similarity">
    <text evidence="1 3">Belongs to the bacterial flagellin family.</text>
</comment>
<feature type="domain" description="Flagellin N-terminal" evidence="4">
    <location>
        <begin position="8"/>
        <end position="142"/>
    </location>
</feature>
<gene>
    <name evidence="6" type="primary">flgL</name>
    <name evidence="6" type="ORF">GCM10010961_12540</name>
</gene>
<dbReference type="RefSeq" id="WP_028092551.1">
    <property type="nucleotide sequence ID" value="NZ_BNAP01000003.1"/>
</dbReference>
<sequence length="359" mass="37743">MSWNIGRVSSLQFNLLNRSFVSSATKALATAGEELSTGFKSDIYRSLGASAATLTSLRASFENTEAYMTANKTLDGKLEAMLTSVDAARTSADSVLQTAIVNSSRPTSGVSELRNEARAALESIIATLNISYNGDYLFSGVNSDQEPLTRWSDVNEATGTSPSQVLADIVGSGPASAGEAEDMLAQIDAVFASTSGETAQSFEGTFYRGAPALAKDGAPAPRVTARIGEGQALDYGVQANDQGIRDVIKGLAMLASVDVGAIEDEGAYAIWMGAASAALSNGVEGMLEISAGIGFNQQVAENAQTRLTDLALVQKTQISDYESVDPYEASTRVKNLEYQLDASYSVTAKLSQLSLLNYL</sequence>
<name>A0A8J3MCP5_9RHOB</name>
<keyword evidence="6" id="KW-0966">Cell projection</keyword>
<dbReference type="Pfam" id="PF00700">
    <property type="entry name" value="Flagellin_C"/>
    <property type="match status" value="1"/>
</dbReference>
<dbReference type="EMBL" id="BNAP01000003">
    <property type="protein sequence ID" value="GHG85467.1"/>
    <property type="molecule type" value="Genomic_DNA"/>
</dbReference>
<keyword evidence="2 3" id="KW-0975">Bacterial flagellum</keyword>
<dbReference type="SUPFAM" id="SSF64518">
    <property type="entry name" value="Phase 1 flagellin"/>
    <property type="match status" value="1"/>
</dbReference>
<organism evidence="6 7">
    <name type="scientific">Pseudodonghicola xiamenensis</name>
    <dbReference type="NCBI Taxonomy" id="337702"/>
    <lineage>
        <taxon>Bacteria</taxon>
        <taxon>Pseudomonadati</taxon>
        <taxon>Pseudomonadota</taxon>
        <taxon>Alphaproteobacteria</taxon>
        <taxon>Rhodobacterales</taxon>
        <taxon>Paracoccaceae</taxon>
        <taxon>Pseudodonghicola</taxon>
    </lineage>
</organism>
<dbReference type="PANTHER" id="PTHR42792">
    <property type="entry name" value="FLAGELLIN"/>
    <property type="match status" value="1"/>
</dbReference>
<reference evidence="6" key="1">
    <citation type="journal article" date="2014" name="Int. J. Syst. Evol. Microbiol.">
        <title>Complete genome sequence of Corynebacterium casei LMG S-19264T (=DSM 44701T), isolated from a smear-ripened cheese.</title>
        <authorList>
            <consortium name="US DOE Joint Genome Institute (JGI-PGF)"/>
            <person name="Walter F."/>
            <person name="Albersmeier A."/>
            <person name="Kalinowski J."/>
            <person name="Ruckert C."/>
        </authorList>
    </citation>
    <scope>NUCLEOTIDE SEQUENCE</scope>
    <source>
        <strain evidence="6">CGMCC 1.7081</strain>
    </source>
</reference>
<keyword evidence="3" id="KW-0964">Secreted</keyword>
<evidence type="ECO:0000256" key="2">
    <source>
        <dbReference type="ARBA" id="ARBA00023143"/>
    </source>
</evidence>
<feature type="domain" description="Flagellin C-terminal" evidence="5">
    <location>
        <begin position="286"/>
        <end position="359"/>
    </location>
</feature>
<evidence type="ECO:0000256" key="3">
    <source>
        <dbReference type="RuleBase" id="RU362073"/>
    </source>
</evidence>
<dbReference type="InterPro" id="IPR046358">
    <property type="entry name" value="Flagellin_C"/>
</dbReference>
<protein>
    <recommendedName>
        <fullName evidence="3">Flagellin</fullName>
    </recommendedName>
</protein>
<proteinExistence type="inferred from homology"/>
<reference evidence="6" key="2">
    <citation type="submission" date="2020-09" db="EMBL/GenBank/DDBJ databases">
        <authorList>
            <person name="Sun Q."/>
            <person name="Zhou Y."/>
        </authorList>
    </citation>
    <scope>NUCLEOTIDE SEQUENCE</scope>
    <source>
        <strain evidence="6">CGMCC 1.7081</strain>
    </source>
</reference>
<keyword evidence="7" id="KW-1185">Reference proteome</keyword>
<evidence type="ECO:0000313" key="7">
    <source>
        <dbReference type="Proteomes" id="UP000611500"/>
    </source>
</evidence>
<dbReference type="Gene3D" id="1.20.1330.10">
    <property type="entry name" value="f41 fragment of flagellin, N-terminal domain"/>
    <property type="match status" value="1"/>
</dbReference>
<accession>A0A8J3MCP5</accession>